<evidence type="ECO:0000256" key="2">
    <source>
        <dbReference type="ARBA" id="ARBA00023180"/>
    </source>
</evidence>
<name>A0ABS1WUW5_9GAMM</name>
<keyword evidence="3" id="KW-0732">Signal</keyword>
<dbReference type="Gene3D" id="2.160.20.10">
    <property type="entry name" value="Single-stranded right-handed beta-helix, Pectin lyase-like"/>
    <property type="match status" value="1"/>
</dbReference>
<evidence type="ECO:0000313" key="5">
    <source>
        <dbReference type="Proteomes" id="UP000661077"/>
    </source>
</evidence>
<dbReference type="RefSeq" id="WP_203166792.1">
    <property type="nucleotide sequence ID" value="NZ_JAEVLS010000002.1"/>
</dbReference>
<dbReference type="InterPro" id="IPR011050">
    <property type="entry name" value="Pectin_lyase_fold/virulence"/>
</dbReference>
<evidence type="ECO:0008006" key="6">
    <source>
        <dbReference type="Google" id="ProtNLM"/>
    </source>
</evidence>
<dbReference type="InterPro" id="IPR012334">
    <property type="entry name" value="Pectin_lyas_fold"/>
</dbReference>
<dbReference type="EMBL" id="JAEVLS010000002">
    <property type="protein sequence ID" value="MBM0104763.1"/>
    <property type="molecule type" value="Genomic_DNA"/>
</dbReference>
<dbReference type="InterPro" id="IPR052063">
    <property type="entry name" value="Polysaccharide_Lyase_1"/>
</dbReference>
<feature type="signal peptide" evidence="3">
    <location>
        <begin position="1"/>
        <end position="17"/>
    </location>
</feature>
<sequence length="485" mass="52568">MSSATRFGSLVSGAVLAALSCASVTHASAAKEERVVAFPGAEGFGRFTKGGRGGKVYKVTNLNDAGPGSLRAAIDAEGPRIVVFDVDGTIQLKSPLYIRNDFITIAGQSAPGGGITLRDFPIHISANEVIVRYIRARLGDETKLETDALSVGQGRNIVIDHCSVSWSNDETLSVTQRFQPGLKHLTDVTVQWSIISESLNDAGHEKGQHGYGSLIQGSYGARYSFHHNLWAHHQARMPRIGNYASAKDDPEGVIIDFRNNVFYNWGPGATTDFYNWQPGLERGYNMDPFYGRPDNTSRFSAGADLNSNANTHSNFVNNWYQQGSATGGPVAMYIRNASGKTHFSGNYMDGKLVKDQWSLVVTSQNPPTFKAEKPFEFAPVKTESAPAAYKRVLASAGASKERDAVDRRVVESVRKDTGNLINSQKEVGGWPEIRSGVAAPDTDGDGMPDAWEKSHRLNPSDASDASLVGKGGYTNVELYLNSLVR</sequence>
<dbReference type="PANTHER" id="PTHR42970">
    <property type="entry name" value="PECTATE LYASE C-RELATED"/>
    <property type="match status" value="1"/>
</dbReference>
<keyword evidence="5" id="KW-1185">Reference proteome</keyword>
<keyword evidence="1" id="KW-0479">Metal-binding</keyword>
<dbReference type="PANTHER" id="PTHR42970:SF1">
    <property type="entry name" value="PECTATE LYASE C-RELATED"/>
    <property type="match status" value="1"/>
</dbReference>
<evidence type="ECO:0000256" key="3">
    <source>
        <dbReference type="SAM" id="SignalP"/>
    </source>
</evidence>
<evidence type="ECO:0000313" key="4">
    <source>
        <dbReference type="EMBL" id="MBM0104763.1"/>
    </source>
</evidence>
<evidence type="ECO:0000256" key="1">
    <source>
        <dbReference type="ARBA" id="ARBA00022723"/>
    </source>
</evidence>
<dbReference type="Proteomes" id="UP000661077">
    <property type="component" value="Unassembled WGS sequence"/>
</dbReference>
<dbReference type="PROSITE" id="PS51257">
    <property type="entry name" value="PROKAR_LIPOPROTEIN"/>
    <property type="match status" value="1"/>
</dbReference>
<proteinExistence type="predicted"/>
<accession>A0ABS1WUW5</accession>
<protein>
    <recommendedName>
        <fullName evidence="6">Pectate lyase</fullName>
    </recommendedName>
</protein>
<dbReference type="SUPFAM" id="SSF51126">
    <property type="entry name" value="Pectin lyase-like"/>
    <property type="match status" value="1"/>
</dbReference>
<organism evidence="4 5">
    <name type="scientific">Steroidobacter gossypii</name>
    <dbReference type="NCBI Taxonomy" id="2805490"/>
    <lineage>
        <taxon>Bacteria</taxon>
        <taxon>Pseudomonadati</taxon>
        <taxon>Pseudomonadota</taxon>
        <taxon>Gammaproteobacteria</taxon>
        <taxon>Steroidobacterales</taxon>
        <taxon>Steroidobacteraceae</taxon>
        <taxon>Steroidobacter</taxon>
    </lineage>
</organism>
<gene>
    <name evidence="4" type="ORF">JM946_08390</name>
</gene>
<feature type="chain" id="PRO_5047525773" description="Pectate lyase" evidence="3">
    <location>
        <begin position="18"/>
        <end position="485"/>
    </location>
</feature>
<reference evidence="4 5" key="1">
    <citation type="journal article" date="2021" name="Int. J. Syst. Evol. Microbiol.">
        <title>Steroidobacter gossypii sp. nov., isolated from soil of cotton cropping field.</title>
        <authorList>
            <person name="Huang R."/>
            <person name="Yang S."/>
            <person name="Zhen C."/>
            <person name="Liu W."/>
        </authorList>
    </citation>
    <scope>NUCLEOTIDE SEQUENCE [LARGE SCALE GENOMIC DNA]</scope>
    <source>
        <strain evidence="4 5">S1-65</strain>
    </source>
</reference>
<comment type="caution">
    <text evidence="4">The sequence shown here is derived from an EMBL/GenBank/DDBJ whole genome shotgun (WGS) entry which is preliminary data.</text>
</comment>
<keyword evidence="2" id="KW-0325">Glycoprotein</keyword>